<dbReference type="EMBL" id="FUXA01000011">
    <property type="protein sequence ID" value="SJZ89137.1"/>
    <property type="molecule type" value="Genomic_DNA"/>
</dbReference>
<comment type="function">
    <text evidence="7">Provides the (R)-glutamate required for cell wall biosynthesis.</text>
</comment>
<dbReference type="NCBIfam" id="TIGR00067">
    <property type="entry name" value="glut_race"/>
    <property type="match status" value="1"/>
</dbReference>
<dbReference type="Proteomes" id="UP000189857">
    <property type="component" value="Unassembled WGS sequence"/>
</dbReference>
<evidence type="ECO:0000256" key="4">
    <source>
        <dbReference type="ARBA" id="ARBA00022984"/>
    </source>
</evidence>
<dbReference type="InterPro" id="IPR004391">
    <property type="entry name" value="Glu_race"/>
</dbReference>
<comment type="catalytic activity">
    <reaction evidence="1 7">
        <text>L-glutamate = D-glutamate</text>
        <dbReference type="Rhea" id="RHEA:12813"/>
        <dbReference type="ChEBI" id="CHEBI:29985"/>
        <dbReference type="ChEBI" id="CHEBI:29986"/>
        <dbReference type="EC" id="5.1.1.3"/>
    </reaction>
</comment>
<dbReference type="HAMAP" id="MF_00258">
    <property type="entry name" value="Glu_racemase"/>
    <property type="match status" value="1"/>
</dbReference>
<dbReference type="EC" id="5.1.1.3" evidence="2 7"/>
<keyword evidence="9" id="KW-1185">Reference proteome</keyword>
<sequence length="271" mass="31009">MKIGIMDSGIGGLSVLHEALHLLPDEEYLFYADVDHVPYGLKTPGQILGYVTEITEFLIRNKCDVVVVACNTATAVAIDNLRERFNLPIIGMEPAVKPAVLQSNDKRVMVMATPVTIRENKLRMLIAKVDEEHKCDLLPMPRLVNFAEMEMFESKEVYDYISSELEPYDLSNYSELVLGCTHFNYFKPCFRKLFGKDIEFIDGNGGTVRHLADMMKATIDTTKKEIIYNNPFDLLYDTKVLYYASGRAIKDEKMLTHIMRLHNRLEEVRSI</sequence>
<feature type="active site" description="Proton donor/acceptor" evidence="7">
    <location>
        <position position="70"/>
    </location>
</feature>
<feature type="binding site" evidence="7">
    <location>
        <begin position="39"/>
        <end position="40"/>
    </location>
    <ligand>
        <name>substrate</name>
    </ligand>
</feature>
<keyword evidence="3 7" id="KW-0133">Cell shape</keyword>
<dbReference type="PANTHER" id="PTHR21198:SF3">
    <property type="entry name" value="GLUTAMATE RACEMASE"/>
    <property type="match status" value="1"/>
</dbReference>
<keyword evidence="4 7" id="KW-0573">Peptidoglycan synthesis</keyword>
<dbReference type="UniPathway" id="UPA00219"/>
<protein>
    <recommendedName>
        <fullName evidence="2 7">Glutamate racemase</fullName>
        <ecNumber evidence="2 7">5.1.1.3</ecNumber>
    </recommendedName>
</protein>
<feature type="binding site" evidence="7">
    <location>
        <begin position="7"/>
        <end position="8"/>
    </location>
    <ligand>
        <name>substrate</name>
    </ligand>
</feature>
<feature type="active site" description="Proton donor/acceptor" evidence="7">
    <location>
        <position position="180"/>
    </location>
</feature>
<evidence type="ECO:0000313" key="8">
    <source>
        <dbReference type="EMBL" id="SJZ89137.1"/>
    </source>
</evidence>
<gene>
    <name evidence="7" type="primary">murI</name>
    <name evidence="8" type="ORF">SAMN02745110_01939</name>
</gene>
<dbReference type="InterPro" id="IPR015942">
    <property type="entry name" value="Asp/Glu/hydantoin_racemase"/>
</dbReference>
<evidence type="ECO:0000256" key="7">
    <source>
        <dbReference type="HAMAP-Rule" id="MF_00258"/>
    </source>
</evidence>
<keyword evidence="6 7" id="KW-0961">Cell wall biogenesis/degradation</keyword>
<evidence type="ECO:0000256" key="3">
    <source>
        <dbReference type="ARBA" id="ARBA00022960"/>
    </source>
</evidence>
<dbReference type="InterPro" id="IPR001920">
    <property type="entry name" value="Asp/Glu_race"/>
</dbReference>
<feature type="binding site" evidence="7">
    <location>
        <begin position="181"/>
        <end position="182"/>
    </location>
    <ligand>
        <name>substrate</name>
    </ligand>
</feature>
<comment type="similarity">
    <text evidence="7">Belongs to the aspartate/glutamate racemases family.</text>
</comment>
<dbReference type="PANTHER" id="PTHR21198">
    <property type="entry name" value="GLUTAMATE RACEMASE"/>
    <property type="match status" value="1"/>
</dbReference>
<proteinExistence type="inferred from homology"/>
<dbReference type="GO" id="GO:0008360">
    <property type="term" value="P:regulation of cell shape"/>
    <property type="evidence" value="ECO:0007669"/>
    <property type="project" value="UniProtKB-KW"/>
</dbReference>
<reference evidence="8 9" key="1">
    <citation type="submission" date="2017-02" db="EMBL/GenBank/DDBJ databases">
        <authorList>
            <person name="Peterson S.W."/>
        </authorList>
    </citation>
    <scope>NUCLEOTIDE SEQUENCE [LARGE SCALE GENOMIC DNA]</scope>
    <source>
        <strain evidence="8 9">ATCC 17233</strain>
    </source>
</reference>
<dbReference type="PROSITE" id="PS00923">
    <property type="entry name" value="ASP_GLU_RACEMASE_1"/>
    <property type="match status" value="1"/>
</dbReference>
<evidence type="ECO:0000256" key="2">
    <source>
        <dbReference type="ARBA" id="ARBA00013090"/>
    </source>
</evidence>
<evidence type="ECO:0000256" key="5">
    <source>
        <dbReference type="ARBA" id="ARBA00023235"/>
    </source>
</evidence>
<dbReference type="RefSeq" id="WP_078787751.1">
    <property type="nucleotide sequence ID" value="NZ_CACZYW010000001.1"/>
</dbReference>
<evidence type="ECO:0000256" key="6">
    <source>
        <dbReference type="ARBA" id="ARBA00023316"/>
    </source>
</evidence>
<dbReference type="Gene3D" id="3.40.50.1860">
    <property type="match status" value="2"/>
</dbReference>
<dbReference type="SUPFAM" id="SSF53681">
    <property type="entry name" value="Aspartate/glutamate racemase"/>
    <property type="match status" value="2"/>
</dbReference>
<dbReference type="GO" id="GO:0071555">
    <property type="term" value="P:cell wall organization"/>
    <property type="evidence" value="ECO:0007669"/>
    <property type="project" value="UniProtKB-KW"/>
</dbReference>
<evidence type="ECO:0000313" key="9">
    <source>
        <dbReference type="Proteomes" id="UP000189857"/>
    </source>
</evidence>
<dbReference type="Pfam" id="PF01177">
    <property type="entry name" value="Asp_Glu_race"/>
    <property type="match status" value="1"/>
</dbReference>
<dbReference type="AlphaFoldDB" id="A0A1T4PCT4"/>
<comment type="pathway">
    <text evidence="7">Cell wall biogenesis; peptidoglycan biosynthesis.</text>
</comment>
<dbReference type="OrthoDB" id="9801055at2"/>
<name>A0A1T4PCT4_9FIRM</name>
<dbReference type="GO" id="GO:0009252">
    <property type="term" value="P:peptidoglycan biosynthetic process"/>
    <property type="evidence" value="ECO:0007669"/>
    <property type="project" value="UniProtKB-UniRule"/>
</dbReference>
<feature type="binding site" evidence="7">
    <location>
        <begin position="71"/>
        <end position="72"/>
    </location>
    <ligand>
        <name>substrate</name>
    </ligand>
</feature>
<dbReference type="GO" id="GO:0008881">
    <property type="term" value="F:glutamate racemase activity"/>
    <property type="evidence" value="ECO:0007669"/>
    <property type="project" value="UniProtKB-UniRule"/>
</dbReference>
<accession>A0A1T4PCT4</accession>
<keyword evidence="5 7" id="KW-0413">Isomerase</keyword>
<dbReference type="InterPro" id="IPR018187">
    <property type="entry name" value="Asp/Glu_racemase_AS_1"/>
</dbReference>
<evidence type="ECO:0000256" key="1">
    <source>
        <dbReference type="ARBA" id="ARBA00001602"/>
    </source>
</evidence>
<organism evidence="8 9">
    <name type="scientific">Eubacterium ruminantium</name>
    <dbReference type="NCBI Taxonomy" id="42322"/>
    <lineage>
        <taxon>Bacteria</taxon>
        <taxon>Bacillati</taxon>
        <taxon>Bacillota</taxon>
        <taxon>Clostridia</taxon>
        <taxon>Eubacteriales</taxon>
        <taxon>Eubacteriaceae</taxon>
        <taxon>Eubacterium</taxon>
    </lineage>
</organism>